<accession>A0AAX4PH10</accession>
<dbReference type="Gene3D" id="2.60.120.330">
    <property type="entry name" value="B-lactam Antibiotic, Isopenicillin N Synthase, Chain"/>
    <property type="match status" value="1"/>
</dbReference>
<dbReference type="InterPro" id="IPR027443">
    <property type="entry name" value="IPNS-like_sf"/>
</dbReference>
<dbReference type="PROSITE" id="PS51471">
    <property type="entry name" value="FE2OG_OXY"/>
    <property type="match status" value="1"/>
</dbReference>
<dbReference type="Pfam" id="PF03171">
    <property type="entry name" value="2OG-FeII_Oxy"/>
    <property type="match status" value="1"/>
</dbReference>
<keyword evidence="1" id="KW-0408">Iron</keyword>
<dbReference type="PANTHER" id="PTHR47990">
    <property type="entry name" value="2-OXOGLUTARATE (2OG) AND FE(II)-DEPENDENT OXYGENASE SUPERFAMILY PROTEIN-RELATED"/>
    <property type="match status" value="1"/>
</dbReference>
<dbReference type="SUPFAM" id="SSF51197">
    <property type="entry name" value="Clavaminate synthase-like"/>
    <property type="match status" value="1"/>
</dbReference>
<evidence type="ECO:0000256" key="1">
    <source>
        <dbReference type="RuleBase" id="RU003682"/>
    </source>
</evidence>
<gene>
    <name evidence="3" type="ORF">HKI87_11g67710</name>
</gene>
<evidence type="ECO:0000259" key="2">
    <source>
        <dbReference type="PROSITE" id="PS51471"/>
    </source>
</evidence>
<dbReference type="Proteomes" id="UP001472866">
    <property type="component" value="Chromosome 11"/>
</dbReference>
<dbReference type="AlphaFoldDB" id="A0AAX4PH10"/>
<dbReference type="InterPro" id="IPR026992">
    <property type="entry name" value="DIOX_N"/>
</dbReference>
<name>A0AAX4PH10_9CHLO</name>
<dbReference type="InterPro" id="IPR005123">
    <property type="entry name" value="Oxoglu/Fe-dep_dioxygenase_dom"/>
</dbReference>
<sequence>MAVLEIPVVDLSLGEEEVVRTLRRACSTAGFFFLAGHGLDPELVREVFCGARDFFARDQKTKDGFKAKQGEHPFGYQSAIEENIRLDPAGQEHPDQREQLKFGRGNYLTDYNNFMEFGCHRPTRGPRPDDRSVVWLSDATSEPWRRRVDEYFEGVSSLGHRLLRLLAISLGLEEDFFDASFTRPLELMNLNYYHAQKAKLGCGSHTDYGMVTILRTDGVPGLQVCSDKTRPEGLREWIDVDAAEGHFVVNCGDMLERWTNGRYVSNLHRVVNKTGGERVSVAFFFEPDVNATVKPAVSIAEGRDGRAYDPVVYGEWLQQKYVDTGEVI</sequence>
<protein>
    <submittedName>
        <fullName evidence="3">2-oxoglutarate-Fe(II) type oxidoreductase</fullName>
    </submittedName>
</protein>
<dbReference type="InterPro" id="IPR050231">
    <property type="entry name" value="Iron_ascorbate_oxido_reductase"/>
</dbReference>
<dbReference type="GO" id="GO:0016491">
    <property type="term" value="F:oxidoreductase activity"/>
    <property type="evidence" value="ECO:0007669"/>
    <property type="project" value="UniProtKB-KW"/>
</dbReference>
<dbReference type="InterPro" id="IPR044861">
    <property type="entry name" value="IPNS-like_FE2OG_OXY"/>
</dbReference>
<dbReference type="Pfam" id="PF14226">
    <property type="entry name" value="DIOX_N"/>
    <property type="match status" value="1"/>
</dbReference>
<evidence type="ECO:0000313" key="3">
    <source>
        <dbReference type="EMBL" id="WZN65214.1"/>
    </source>
</evidence>
<reference evidence="3 4" key="1">
    <citation type="submission" date="2024-03" db="EMBL/GenBank/DDBJ databases">
        <title>Complete genome sequence of the green alga Chloropicon roscoffensis RCC1871.</title>
        <authorList>
            <person name="Lemieux C."/>
            <person name="Pombert J.-F."/>
            <person name="Otis C."/>
            <person name="Turmel M."/>
        </authorList>
    </citation>
    <scope>NUCLEOTIDE SEQUENCE [LARGE SCALE GENOMIC DNA]</scope>
    <source>
        <strain evidence="3 4">RCC1871</strain>
    </source>
</reference>
<keyword evidence="1" id="KW-0560">Oxidoreductase</keyword>
<keyword evidence="4" id="KW-1185">Reference proteome</keyword>
<proteinExistence type="inferred from homology"/>
<keyword evidence="1" id="KW-0479">Metal-binding</keyword>
<dbReference type="EMBL" id="CP151511">
    <property type="protein sequence ID" value="WZN65214.1"/>
    <property type="molecule type" value="Genomic_DNA"/>
</dbReference>
<comment type="similarity">
    <text evidence="1">Belongs to the iron/ascorbate-dependent oxidoreductase family.</text>
</comment>
<dbReference type="PRINTS" id="PR00682">
    <property type="entry name" value="IPNSYNTHASE"/>
</dbReference>
<organism evidence="3 4">
    <name type="scientific">Chloropicon roscoffensis</name>
    <dbReference type="NCBI Taxonomy" id="1461544"/>
    <lineage>
        <taxon>Eukaryota</taxon>
        <taxon>Viridiplantae</taxon>
        <taxon>Chlorophyta</taxon>
        <taxon>Chloropicophyceae</taxon>
        <taxon>Chloropicales</taxon>
        <taxon>Chloropicaceae</taxon>
        <taxon>Chloropicon</taxon>
    </lineage>
</organism>
<evidence type="ECO:0000313" key="4">
    <source>
        <dbReference type="Proteomes" id="UP001472866"/>
    </source>
</evidence>
<feature type="domain" description="Fe2OG dioxygenase" evidence="2">
    <location>
        <begin position="180"/>
        <end position="287"/>
    </location>
</feature>
<dbReference type="GO" id="GO:0046872">
    <property type="term" value="F:metal ion binding"/>
    <property type="evidence" value="ECO:0007669"/>
    <property type="project" value="UniProtKB-KW"/>
</dbReference>